<dbReference type="PANTHER" id="PTHR43584">
    <property type="entry name" value="NUCLEOTIDYL TRANSFERASE"/>
    <property type="match status" value="1"/>
</dbReference>
<name>C0GCM6_DETAL</name>
<dbReference type="Pfam" id="PF25087">
    <property type="entry name" value="GMPPB_C"/>
    <property type="match status" value="1"/>
</dbReference>
<protein>
    <submittedName>
        <fullName evidence="4">Bifunctional GlmU protein</fullName>
    </submittedName>
</protein>
<evidence type="ECO:0000259" key="3">
    <source>
        <dbReference type="Pfam" id="PF25087"/>
    </source>
</evidence>
<dbReference type="OrthoDB" id="9779868at2"/>
<evidence type="ECO:0000256" key="1">
    <source>
        <dbReference type="ARBA" id="ARBA00022679"/>
    </source>
</evidence>
<comment type="caution">
    <text evidence="4">The sequence shown here is derived from an EMBL/GenBank/DDBJ whole genome shotgun (WGS) entry which is preliminary data.</text>
</comment>
<keyword evidence="2" id="KW-0012">Acyltransferase</keyword>
<dbReference type="Proteomes" id="UP000006443">
    <property type="component" value="Unassembled WGS sequence"/>
</dbReference>
<dbReference type="Gene3D" id="2.160.10.10">
    <property type="entry name" value="Hexapeptide repeat proteins"/>
    <property type="match status" value="1"/>
</dbReference>
<evidence type="ECO:0000313" key="5">
    <source>
        <dbReference type="Proteomes" id="UP000006443"/>
    </source>
</evidence>
<organism evidence="4 5">
    <name type="scientific">Dethiobacter alkaliphilus AHT 1</name>
    <dbReference type="NCBI Taxonomy" id="555088"/>
    <lineage>
        <taxon>Bacteria</taxon>
        <taxon>Bacillati</taxon>
        <taxon>Bacillota</taxon>
        <taxon>Dethiobacteria</taxon>
        <taxon>Dethiobacterales</taxon>
        <taxon>Dethiobacteraceae</taxon>
        <taxon>Dethiobacter</taxon>
    </lineage>
</organism>
<dbReference type="eggNOG" id="COG1207">
    <property type="taxonomic scope" value="Bacteria"/>
</dbReference>
<dbReference type="GO" id="GO:0016746">
    <property type="term" value="F:acyltransferase activity"/>
    <property type="evidence" value="ECO:0007669"/>
    <property type="project" value="UniProtKB-KW"/>
</dbReference>
<dbReference type="GO" id="GO:0016779">
    <property type="term" value="F:nucleotidyltransferase activity"/>
    <property type="evidence" value="ECO:0007669"/>
    <property type="project" value="UniProtKB-ARBA"/>
</dbReference>
<evidence type="ECO:0000313" key="4">
    <source>
        <dbReference type="EMBL" id="EEG78961.1"/>
    </source>
</evidence>
<accession>C0GCM6</accession>
<evidence type="ECO:0000256" key="2">
    <source>
        <dbReference type="ARBA" id="ARBA00023315"/>
    </source>
</evidence>
<keyword evidence="5" id="KW-1185">Reference proteome</keyword>
<feature type="domain" description="Mannose-1-phosphate guanyltransferase C-terminal" evidence="3">
    <location>
        <begin position="119"/>
        <end position="202"/>
    </location>
</feature>
<dbReference type="STRING" id="555088.DealDRAFT_0235"/>
<dbReference type="EMBL" id="ACJM01000001">
    <property type="protein sequence ID" value="EEG78961.1"/>
    <property type="molecule type" value="Genomic_DNA"/>
</dbReference>
<gene>
    <name evidence="4" type="ORF">DealDRAFT_0235</name>
</gene>
<dbReference type="SUPFAM" id="SSF51161">
    <property type="entry name" value="Trimeric LpxA-like enzymes"/>
    <property type="match status" value="1"/>
</dbReference>
<dbReference type="InterPro" id="IPR050065">
    <property type="entry name" value="GlmU-like"/>
</dbReference>
<keyword evidence="1" id="KW-0808">Transferase</keyword>
<dbReference type="PANTHER" id="PTHR43584:SF8">
    <property type="entry name" value="N-ACETYLMURAMATE ALPHA-1-PHOSPHATE URIDYLYLTRANSFERASE"/>
    <property type="match status" value="1"/>
</dbReference>
<dbReference type="AlphaFoldDB" id="C0GCM6"/>
<dbReference type="InterPro" id="IPR056729">
    <property type="entry name" value="GMPPB_C"/>
</dbReference>
<proteinExistence type="predicted"/>
<dbReference type="InterPro" id="IPR011004">
    <property type="entry name" value="Trimer_LpxA-like_sf"/>
</dbReference>
<reference evidence="4 5" key="1">
    <citation type="submission" date="2009-02" db="EMBL/GenBank/DDBJ databases">
        <title>Sequencing of the draft genome and assembly of Dethiobacter alkaliphilus AHT 1.</title>
        <authorList>
            <consortium name="US DOE Joint Genome Institute (JGI-PGF)"/>
            <person name="Lucas S."/>
            <person name="Copeland A."/>
            <person name="Lapidus A."/>
            <person name="Glavina del Rio T."/>
            <person name="Dalin E."/>
            <person name="Tice H."/>
            <person name="Bruce D."/>
            <person name="Goodwin L."/>
            <person name="Pitluck S."/>
            <person name="Larimer F."/>
            <person name="Land M.L."/>
            <person name="Hauser L."/>
            <person name="Muyzer G."/>
        </authorList>
    </citation>
    <scope>NUCLEOTIDE SEQUENCE [LARGE SCALE GENOMIC DNA]</scope>
    <source>
        <strain evidence="4 5">AHT 1</strain>
    </source>
</reference>
<sequence>MLKPENFFELQDSPFASLFNDCQYVWDALKKLPEYIKTTVKGNVADIRQGQTFINKTVVLYEGRVLESGFAIDTSGKKPQVLIDGAVLAGASIIYAGSVLMDDLIYIGQGTVVESGAYISGPTYIGNNTEVRQGAYIRGQVLVGDNCVVGHTTEIKSSVMLGGSKAGHFAYIGDSILGKVNLGAGTKIANLKITGSAVKVSAAGVSHETGLRKFGAILGDGVETGCNSVTTPGTLLSKNVLLYPNSTARGYYPAQKIVKSKNVQEILDFDFA</sequence>
<dbReference type="RefSeq" id="WP_008514059.1">
    <property type="nucleotide sequence ID" value="NZ_ACJM01000001.1"/>
</dbReference>